<gene>
    <name evidence="1" type="ORF">S06H3_53566</name>
</gene>
<dbReference type="AlphaFoldDB" id="X1R2R5"/>
<name>X1R2R5_9ZZZZ</name>
<comment type="caution">
    <text evidence="1">The sequence shown here is derived from an EMBL/GenBank/DDBJ whole genome shotgun (WGS) entry which is preliminary data.</text>
</comment>
<proteinExistence type="predicted"/>
<sequence>MKIEFLGFQGNRQNHQDWALEIIPETGFEKTFFSALFASDRYVPEKDLRQMQPIAALLCRKEAGITVMVSAENFCESALVKARKRIAELEQAPKDNQGSG</sequence>
<protein>
    <submittedName>
        <fullName evidence="1">Uncharacterized protein</fullName>
    </submittedName>
</protein>
<organism evidence="1">
    <name type="scientific">marine sediment metagenome</name>
    <dbReference type="NCBI Taxonomy" id="412755"/>
    <lineage>
        <taxon>unclassified sequences</taxon>
        <taxon>metagenomes</taxon>
        <taxon>ecological metagenomes</taxon>
    </lineage>
</organism>
<reference evidence="1" key="1">
    <citation type="journal article" date="2014" name="Front. Microbiol.">
        <title>High frequency of phylogenetically diverse reductive dehalogenase-homologous genes in deep subseafloor sedimentary metagenomes.</title>
        <authorList>
            <person name="Kawai M."/>
            <person name="Futagami T."/>
            <person name="Toyoda A."/>
            <person name="Takaki Y."/>
            <person name="Nishi S."/>
            <person name="Hori S."/>
            <person name="Arai W."/>
            <person name="Tsubouchi T."/>
            <person name="Morono Y."/>
            <person name="Uchiyama I."/>
            <person name="Ito T."/>
            <person name="Fujiyama A."/>
            <person name="Inagaki F."/>
            <person name="Takami H."/>
        </authorList>
    </citation>
    <scope>NUCLEOTIDE SEQUENCE</scope>
    <source>
        <strain evidence="1">Expedition CK06-06</strain>
    </source>
</reference>
<evidence type="ECO:0000313" key="1">
    <source>
        <dbReference type="EMBL" id="GAI57400.1"/>
    </source>
</evidence>
<accession>X1R2R5</accession>
<dbReference type="EMBL" id="BARV01034163">
    <property type="protein sequence ID" value="GAI57400.1"/>
    <property type="molecule type" value="Genomic_DNA"/>
</dbReference>